<organism evidence="1">
    <name type="scientific">bioreactor metagenome</name>
    <dbReference type="NCBI Taxonomy" id="1076179"/>
    <lineage>
        <taxon>unclassified sequences</taxon>
        <taxon>metagenomes</taxon>
        <taxon>ecological metagenomes</taxon>
    </lineage>
</organism>
<reference evidence="1" key="1">
    <citation type="submission" date="2019-08" db="EMBL/GenBank/DDBJ databases">
        <authorList>
            <person name="Kucharzyk K."/>
            <person name="Murdoch R.W."/>
            <person name="Higgins S."/>
            <person name="Loffler F."/>
        </authorList>
    </citation>
    <scope>NUCLEOTIDE SEQUENCE</scope>
</reference>
<dbReference type="AlphaFoldDB" id="A0A644Z8B6"/>
<protein>
    <submittedName>
        <fullName evidence="1">Uncharacterized protein</fullName>
    </submittedName>
</protein>
<gene>
    <name evidence="1" type="ORF">SDC9_83657</name>
</gene>
<proteinExistence type="predicted"/>
<evidence type="ECO:0000313" key="1">
    <source>
        <dbReference type="EMBL" id="MPM37052.1"/>
    </source>
</evidence>
<comment type="caution">
    <text evidence="1">The sequence shown here is derived from an EMBL/GenBank/DDBJ whole genome shotgun (WGS) entry which is preliminary data.</text>
</comment>
<accession>A0A644Z8B6</accession>
<dbReference type="EMBL" id="VSSQ01007812">
    <property type="protein sequence ID" value="MPM37052.1"/>
    <property type="molecule type" value="Genomic_DNA"/>
</dbReference>
<name>A0A644Z8B6_9ZZZZ</name>
<sequence>MFNLPTAEARANYDAAMQEHGQAYKTGQTIYIRESGQIIELTVYAVSKENLFCVRPNGVRKMVSRKAKISLNREA</sequence>